<evidence type="ECO:0000313" key="1">
    <source>
        <dbReference type="EMBL" id="RDB02764.1"/>
    </source>
</evidence>
<organism evidence="1 2">
    <name type="scientific">Runella aurantiaca</name>
    <dbReference type="NCBI Taxonomy" id="2282308"/>
    <lineage>
        <taxon>Bacteria</taxon>
        <taxon>Pseudomonadati</taxon>
        <taxon>Bacteroidota</taxon>
        <taxon>Cytophagia</taxon>
        <taxon>Cytophagales</taxon>
        <taxon>Spirosomataceae</taxon>
        <taxon>Runella</taxon>
    </lineage>
</organism>
<gene>
    <name evidence="1" type="ORF">DVG78_26990</name>
</gene>
<keyword evidence="2" id="KW-1185">Reference proteome</keyword>
<dbReference type="AlphaFoldDB" id="A0A369I6H5"/>
<accession>A0A369I6H5</accession>
<name>A0A369I6H5_9BACT</name>
<proteinExistence type="predicted"/>
<dbReference type="EMBL" id="QPIW01000036">
    <property type="protein sequence ID" value="RDB02764.1"/>
    <property type="molecule type" value="Genomic_DNA"/>
</dbReference>
<dbReference type="OrthoDB" id="282517at2"/>
<comment type="caution">
    <text evidence="1">The sequence shown here is derived from an EMBL/GenBank/DDBJ whole genome shotgun (WGS) entry which is preliminary data.</text>
</comment>
<evidence type="ECO:0000313" key="2">
    <source>
        <dbReference type="Proteomes" id="UP000253141"/>
    </source>
</evidence>
<protein>
    <submittedName>
        <fullName evidence="1">Uncharacterized protein</fullName>
    </submittedName>
</protein>
<sequence length="137" mass="16173">MEKHFELTDEQFEQQFHDSLLALDLFTHEAHVRLAWIHVKKYGVEQALQNITTQLRAYVETLGATDKYNETLTVAAVKAVYHFYLRTEKGSFQEFILKNRRLKENFRELMNAHYATDIFRSPAAKKHFLAPELLPFD</sequence>
<dbReference type="Proteomes" id="UP000253141">
    <property type="component" value="Unassembled WGS sequence"/>
</dbReference>
<dbReference type="RefSeq" id="WP_114464107.1">
    <property type="nucleotide sequence ID" value="NZ_QPIW01000036.1"/>
</dbReference>
<reference evidence="1 2" key="1">
    <citation type="submission" date="2018-07" db="EMBL/GenBank/DDBJ databases">
        <title>Genome analysis of Runella aurantiaca.</title>
        <authorList>
            <person name="Yang X."/>
        </authorList>
    </citation>
    <scope>NUCLEOTIDE SEQUENCE [LARGE SCALE GENOMIC DNA]</scope>
    <source>
        <strain evidence="1 2">YX9</strain>
    </source>
</reference>